<protein>
    <recommendedName>
        <fullName evidence="6">Aminotransferase class I/classII large domain-containing protein</fullName>
    </recommendedName>
</protein>
<dbReference type="PANTHER" id="PTHR46383:SF1">
    <property type="entry name" value="ASPARTATE AMINOTRANSFERASE"/>
    <property type="match status" value="1"/>
</dbReference>
<evidence type="ECO:0000256" key="3">
    <source>
        <dbReference type="ARBA" id="ARBA00022576"/>
    </source>
</evidence>
<sequence>MNWSTDPTMATTHGDALLLGRQIEKISWKESLINELERHHNTVDYSSYQGGTVHMISSGVNYLRPPSVILRSIAEDARDWKYINCYCGPLGESILRCGALVYEESLKGSPLDAPIDSALTVGAAEGIRLAFEFLRQERNTETVLVAGPQYSIVHQTILSAGLRFHEVFSGSEGRFLPDPAEIDAALESTGATALLLTEPNNPSGEQHTEAEFDEIIGILERRGVQLVLDKISTDFAAHEEIRTLNYGAALDRHDHWARTLVVDSLAKRRAVSGLRFGYVLGHADFITFIENRRFGGCPPLVAVLGIARDLAFSGYLQRRRHGVTGISDTLWQRFGHLNEESRALLAVSDTSQLDEYADEVHDMYQLIFDNRRLVEDALAPWNAVTTPMAAGFNHLLRVPLPDPDPAVFGRSLYDEAQVACFPLACFTGDTGLAEAKTPGGFGWLRVSCATERPDFERQVEGLASFLGKYS</sequence>
<evidence type="ECO:0000256" key="5">
    <source>
        <dbReference type="ARBA" id="ARBA00022898"/>
    </source>
</evidence>
<keyword evidence="5" id="KW-0663">Pyridoxal phosphate</keyword>
<dbReference type="Proteomes" id="UP001321542">
    <property type="component" value="Chromosome"/>
</dbReference>
<comment type="cofactor">
    <cofactor evidence="1">
        <name>pyridoxal 5'-phosphate</name>
        <dbReference type="ChEBI" id="CHEBI:597326"/>
    </cofactor>
</comment>
<evidence type="ECO:0000256" key="4">
    <source>
        <dbReference type="ARBA" id="ARBA00022679"/>
    </source>
</evidence>
<dbReference type="SUPFAM" id="SSF53383">
    <property type="entry name" value="PLP-dependent transferases"/>
    <property type="match status" value="1"/>
</dbReference>
<dbReference type="Pfam" id="PF00155">
    <property type="entry name" value="Aminotran_1_2"/>
    <property type="match status" value="1"/>
</dbReference>
<feature type="domain" description="Aminotransferase class I/classII large" evidence="6">
    <location>
        <begin position="120"/>
        <end position="452"/>
    </location>
</feature>
<dbReference type="Gene3D" id="3.90.1150.10">
    <property type="entry name" value="Aspartate Aminotransferase, domain 1"/>
    <property type="match status" value="1"/>
</dbReference>
<dbReference type="EMBL" id="AP018448">
    <property type="protein sequence ID" value="BBC35371.1"/>
    <property type="molecule type" value="Genomic_DNA"/>
</dbReference>
<keyword evidence="8" id="KW-1185">Reference proteome</keyword>
<dbReference type="InterPro" id="IPR015422">
    <property type="entry name" value="PyrdxlP-dep_Trfase_small"/>
</dbReference>
<comment type="similarity">
    <text evidence="2">Belongs to the class-I pyridoxal-phosphate-dependent aminotransferase family.</text>
</comment>
<reference evidence="7 8" key="2">
    <citation type="journal article" date="2023" name="ChemBioChem">
        <title>Acyltransferase Domain Exchange between Two Independent Type I Polyketide Synthases in the Same Producer Strain of Macrolide Antibiotics.</title>
        <authorList>
            <person name="Kudo F."/>
            <person name="Kishikawa K."/>
            <person name="Tsuboi K."/>
            <person name="Kido T."/>
            <person name="Usui T."/>
            <person name="Hashimoto J."/>
            <person name="Shin-Ya K."/>
            <person name="Miyanaga A."/>
            <person name="Eguchi T."/>
        </authorList>
    </citation>
    <scope>NUCLEOTIDE SEQUENCE [LARGE SCALE GENOMIC DNA]</scope>
    <source>
        <strain evidence="7 8">A-8890</strain>
    </source>
</reference>
<dbReference type="CDD" id="cd00609">
    <property type="entry name" value="AAT_like"/>
    <property type="match status" value="1"/>
</dbReference>
<accession>A0ABN5VTF2</accession>
<evidence type="ECO:0000313" key="7">
    <source>
        <dbReference type="EMBL" id="BBC35371.1"/>
    </source>
</evidence>
<reference evidence="7 8" key="1">
    <citation type="journal article" date="2010" name="ChemBioChem">
        <title>Cloning and characterization of the biosynthetic gene cluster of 16-membered macrolide antibiotic FD-891: involvement of a dual functional cytochrome P450 monooxygenase catalyzing epoxidation and hydroxylation.</title>
        <authorList>
            <person name="Kudo F."/>
            <person name="Motegi A."/>
            <person name="Mizoue K."/>
            <person name="Eguchi T."/>
        </authorList>
    </citation>
    <scope>NUCLEOTIDE SEQUENCE [LARGE SCALE GENOMIC DNA]</scope>
    <source>
        <strain evidence="7 8">A-8890</strain>
    </source>
</reference>
<dbReference type="InterPro" id="IPR004839">
    <property type="entry name" value="Aminotransferase_I/II_large"/>
</dbReference>
<organism evidence="7 8">
    <name type="scientific">Streptomyces graminofaciens</name>
    <dbReference type="NCBI Taxonomy" id="68212"/>
    <lineage>
        <taxon>Bacteria</taxon>
        <taxon>Bacillati</taxon>
        <taxon>Actinomycetota</taxon>
        <taxon>Actinomycetes</taxon>
        <taxon>Kitasatosporales</taxon>
        <taxon>Streptomycetaceae</taxon>
        <taxon>Streptomyces</taxon>
    </lineage>
</organism>
<proteinExistence type="inferred from homology"/>
<gene>
    <name evidence="7" type="ORF">SGFS_066650</name>
</gene>
<evidence type="ECO:0000256" key="2">
    <source>
        <dbReference type="ARBA" id="ARBA00007441"/>
    </source>
</evidence>
<keyword evidence="4" id="KW-0808">Transferase</keyword>
<name>A0ABN5VTF2_9ACTN</name>
<dbReference type="InterPro" id="IPR015421">
    <property type="entry name" value="PyrdxlP-dep_Trfase_major"/>
</dbReference>
<keyword evidence="3" id="KW-0032">Aminotransferase</keyword>
<dbReference type="PANTHER" id="PTHR46383">
    <property type="entry name" value="ASPARTATE AMINOTRANSFERASE"/>
    <property type="match status" value="1"/>
</dbReference>
<evidence type="ECO:0000313" key="8">
    <source>
        <dbReference type="Proteomes" id="UP001321542"/>
    </source>
</evidence>
<evidence type="ECO:0000256" key="1">
    <source>
        <dbReference type="ARBA" id="ARBA00001933"/>
    </source>
</evidence>
<dbReference type="Gene3D" id="3.40.640.10">
    <property type="entry name" value="Type I PLP-dependent aspartate aminotransferase-like (Major domain)"/>
    <property type="match status" value="1"/>
</dbReference>
<evidence type="ECO:0000259" key="6">
    <source>
        <dbReference type="Pfam" id="PF00155"/>
    </source>
</evidence>
<dbReference type="InterPro" id="IPR015424">
    <property type="entry name" value="PyrdxlP-dep_Trfase"/>
</dbReference>
<dbReference type="InterPro" id="IPR050596">
    <property type="entry name" value="AspAT/PAT-like"/>
</dbReference>